<dbReference type="GO" id="GO:0002161">
    <property type="term" value="F:aminoacyl-tRNA deacylase activity"/>
    <property type="evidence" value="ECO:0007669"/>
    <property type="project" value="InterPro"/>
</dbReference>
<dbReference type="PANTHER" id="PTHR30411">
    <property type="entry name" value="CYTOPLASMIC PROTEIN"/>
    <property type="match status" value="1"/>
</dbReference>
<dbReference type="AlphaFoldDB" id="A0A3D8GSW3"/>
<keyword evidence="2 4" id="KW-0648">Protein biosynthesis</keyword>
<reference evidence="6 7" key="1">
    <citation type="submission" date="2018-07" db="EMBL/GenBank/DDBJ databases">
        <title>Bacillus sp. YLB-04 draft genome sequence.</title>
        <authorList>
            <person name="Yu L."/>
            <person name="Tang X."/>
        </authorList>
    </citation>
    <scope>NUCLEOTIDE SEQUENCE [LARGE SCALE GENOMIC DNA]</scope>
    <source>
        <strain evidence="6 7">YLB-04</strain>
    </source>
</reference>
<keyword evidence="7" id="KW-1185">Reference proteome</keyword>
<dbReference type="OrthoDB" id="9809296at2"/>
<dbReference type="InterPro" id="IPR036754">
    <property type="entry name" value="YbaK/aa-tRNA-synt-asso_dom_sf"/>
</dbReference>
<dbReference type="CDD" id="cd00002">
    <property type="entry name" value="YbaK_deacylase"/>
    <property type="match status" value="1"/>
</dbReference>
<dbReference type="EC" id="4.2.-.-" evidence="4"/>
<accession>A0A3D8GSW3</accession>
<dbReference type="GO" id="GO:0016829">
    <property type="term" value="F:lyase activity"/>
    <property type="evidence" value="ECO:0007669"/>
    <property type="project" value="UniProtKB-KW"/>
</dbReference>
<organism evidence="6 7">
    <name type="scientific">Neobacillus piezotolerans</name>
    <dbReference type="NCBI Taxonomy" id="2259171"/>
    <lineage>
        <taxon>Bacteria</taxon>
        <taxon>Bacillati</taxon>
        <taxon>Bacillota</taxon>
        <taxon>Bacilli</taxon>
        <taxon>Bacillales</taxon>
        <taxon>Bacillaceae</taxon>
        <taxon>Neobacillus</taxon>
    </lineage>
</organism>
<evidence type="ECO:0000256" key="3">
    <source>
        <dbReference type="ARBA" id="ARBA00023239"/>
    </source>
</evidence>
<keyword evidence="3 4" id="KW-0456">Lyase</keyword>
<dbReference type="InterPro" id="IPR007214">
    <property type="entry name" value="YbaK/aa-tRNA-synth-assoc-dom"/>
</dbReference>
<evidence type="ECO:0000256" key="4">
    <source>
        <dbReference type="PIRNR" id="PIRNR006181"/>
    </source>
</evidence>
<evidence type="ECO:0000313" key="7">
    <source>
        <dbReference type="Proteomes" id="UP000257144"/>
    </source>
</evidence>
<name>A0A3D8GSW3_9BACI</name>
<dbReference type="InterPro" id="IPR004369">
    <property type="entry name" value="Prolyl-tRNA_editing_YbaK/EbsC"/>
</dbReference>
<dbReference type="NCBIfam" id="TIGR00011">
    <property type="entry name" value="YbaK_EbsC"/>
    <property type="match status" value="1"/>
</dbReference>
<sequence length="160" mass="17303">MAVSKTNAMRLLDSKKAEYAMLSYEVSDGKVDGVSVAEKIGKPKEMVFKTLVTQGASKNIYVFVIPVEAELDLKKAAKAAGEKKVEMIPVKDIQKFTGYIRGGCSPIGMKKLYRTFIDSSAELLERIVVSGGKIGVQIELSPQTLKESIDAEIADLSGQG</sequence>
<comment type="caution">
    <text evidence="6">The sequence shown here is derived from an EMBL/GenBank/DDBJ whole genome shotgun (WGS) entry which is preliminary data.</text>
</comment>
<protein>
    <recommendedName>
        <fullName evidence="4">Cys-tRNA(Pro)/Cys-tRNA(Cys) deacylase</fullName>
        <ecNumber evidence="4">4.2.-.-</ecNumber>
    </recommendedName>
</protein>
<dbReference type="PANTHER" id="PTHR30411:SF0">
    <property type="entry name" value="CYS-TRNA(PRO)_CYS-TRNA(CYS) DEACYLASE YBAK"/>
    <property type="match status" value="1"/>
</dbReference>
<dbReference type="Pfam" id="PF04073">
    <property type="entry name" value="tRNA_edit"/>
    <property type="match status" value="1"/>
</dbReference>
<evidence type="ECO:0000313" key="6">
    <source>
        <dbReference type="EMBL" id="RDU37402.1"/>
    </source>
</evidence>
<gene>
    <name evidence="6" type="primary">ybaK</name>
    <name evidence="6" type="ORF">DRW41_06030</name>
</gene>
<dbReference type="RefSeq" id="WP_115451076.1">
    <property type="nucleotide sequence ID" value="NZ_QNQT01000002.1"/>
</dbReference>
<feature type="domain" description="YbaK/aminoacyl-tRNA synthetase-associated" evidence="5">
    <location>
        <begin position="36"/>
        <end position="145"/>
    </location>
</feature>
<dbReference type="Proteomes" id="UP000257144">
    <property type="component" value="Unassembled WGS sequence"/>
</dbReference>
<evidence type="ECO:0000259" key="5">
    <source>
        <dbReference type="Pfam" id="PF04073"/>
    </source>
</evidence>
<dbReference type="PIRSF" id="PIRSF006181">
    <property type="entry name" value="EbsC_YbaK"/>
    <property type="match status" value="1"/>
</dbReference>
<dbReference type="SUPFAM" id="SSF55826">
    <property type="entry name" value="YbaK/ProRS associated domain"/>
    <property type="match status" value="1"/>
</dbReference>
<evidence type="ECO:0000256" key="2">
    <source>
        <dbReference type="ARBA" id="ARBA00022917"/>
    </source>
</evidence>
<comment type="similarity">
    <text evidence="1 4">Belongs to the prolyl-tRNA editing family. YbaK/EbsC subfamily.</text>
</comment>
<dbReference type="GO" id="GO:0006412">
    <property type="term" value="P:translation"/>
    <property type="evidence" value="ECO:0007669"/>
    <property type="project" value="UniProtKB-KW"/>
</dbReference>
<evidence type="ECO:0000256" key="1">
    <source>
        <dbReference type="ARBA" id="ARBA00009798"/>
    </source>
</evidence>
<proteinExistence type="inferred from homology"/>
<dbReference type="EMBL" id="QNQT01000002">
    <property type="protein sequence ID" value="RDU37402.1"/>
    <property type="molecule type" value="Genomic_DNA"/>
</dbReference>
<dbReference type="Gene3D" id="3.90.960.10">
    <property type="entry name" value="YbaK/aminoacyl-tRNA synthetase-associated domain"/>
    <property type="match status" value="1"/>
</dbReference>